<dbReference type="PANTHER" id="PTHR31087:SF85">
    <property type="entry name" value="PROTEIN LURP-ONE-RELATED 7"/>
    <property type="match status" value="1"/>
</dbReference>
<dbReference type="eggNOG" id="ENOG502RZXW">
    <property type="taxonomic scope" value="Eukaryota"/>
</dbReference>
<dbReference type="KEGG" id="atr:18433546"/>
<dbReference type="InterPro" id="IPR038595">
    <property type="entry name" value="LOR_sf"/>
</dbReference>
<keyword evidence="2" id="KW-0812">Transmembrane</keyword>
<evidence type="ECO:0000256" key="1">
    <source>
        <dbReference type="ARBA" id="ARBA00005437"/>
    </source>
</evidence>
<dbReference type="Gramene" id="ERN05369">
    <property type="protein sequence ID" value="ERN05369"/>
    <property type="gene ID" value="AMTR_s00007p00203970"/>
</dbReference>
<dbReference type="EMBL" id="KI394011">
    <property type="protein sequence ID" value="ERN05369.1"/>
    <property type="molecule type" value="Genomic_DNA"/>
</dbReference>
<dbReference type="InterPro" id="IPR025659">
    <property type="entry name" value="Tubby-like_C"/>
</dbReference>
<comment type="similarity">
    <text evidence="1">Belongs to the LOR family.</text>
</comment>
<reference evidence="4" key="1">
    <citation type="journal article" date="2013" name="Science">
        <title>The Amborella genome and the evolution of flowering plants.</title>
        <authorList>
            <consortium name="Amborella Genome Project"/>
        </authorList>
    </citation>
    <scope>NUCLEOTIDE SEQUENCE [LARGE SCALE GENOMIC DNA]</scope>
</reference>
<keyword evidence="2" id="KW-0472">Membrane</keyword>
<dbReference type="PANTHER" id="PTHR31087">
    <property type="match status" value="1"/>
</dbReference>
<evidence type="ECO:0000256" key="2">
    <source>
        <dbReference type="SAM" id="Phobius"/>
    </source>
</evidence>
<keyword evidence="4" id="KW-1185">Reference proteome</keyword>
<feature type="transmembrane region" description="Helical" evidence="2">
    <location>
        <begin position="184"/>
        <end position="205"/>
    </location>
</feature>
<sequence>MEGDSNSPATEPDFPVASGEFPVDLYITKRPIHFGPSYLTVTDFNGDPVFTVHHKFRSKTRLLLDSSKNPILSIHENGLLCEAFRVIDGEKRDKIFSVKRSEFSRFKTELEVFIEPENIYGNYKIDNIGDDTIYYDNQGEEICDLVVKGSPYRRSCSVYRGCSIVAQMCPLHRLRRIVVGRFKFRLTLFPGVDQALILALIVIFLK</sequence>
<organism evidence="3 4">
    <name type="scientific">Amborella trichopoda</name>
    <dbReference type="NCBI Taxonomy" id="13333"/>
    <lineage>
        <taxon>Eukaryota</taxon>
        <taxon>Viridiplantae</taxon>
        <taxon>Streptophyta</taxon>
        <taxon>Embryophyta</taxon>
        <taxon>Tracheophyta</taxon>
        <taxon>Spermatophyta</taxon>
        <taxon>Magnoliopsida</taxon>
        <taxon>Amborellales</taxon>
        <taxon>Amborellaceae</taxon>
        <taxon>Amborella</taxon>
    </lineage>
</organism>
<protein>
    <recommendedName>
        <fullName evidence="5">Tubby C-terminal domain-containing protein</fullName>
    </recommendedName>
</protein>
<dbReference type="Proteomes" id="UP000017836">
    <property type="component" value="Unassembled WGS sequence"/>
</dbReference>
<accession>W1PCD5</accession>
<dbReference type="OMA" id="QFPFDLF"/>
<dbReference type="InterPro" id="IPR007612">
    <property type="entry name" value="LOR"/>
</dbReference>
<gene>
    <name evidence="3" type="ORF">AMTR_s00007p00203970</name>
</gene>
<dbReference type="Pfam" id="PF04525">
    <property type="entry name" value="LOR"/>
    <property type="match status" value="1"/>
</dbReference>
<proteinExistence type="inferred from homology"/>
<name>W1PCD5_AMBTC</name>
<dbReference type="SUPFAM" id="SSF54518">
    <property type="entry name" value="Tubby C-terminal domain-like"/>
    <property type="match status" value="1"/>
</dbReference>
<evidence type="ECO:0000313" key="4">
    <source>
        <dbReference type="Proteomes" id="UP000017836"/>
    </source>
</evidence>
<evidence type="ECO:0008006" key="5">
    <source>
        <dbReference type="Google" id="ProtNLM"/>
    </source>
</evidence>
<dbReference type="OrthoDB" id="770293at2759"/>
<evidence type="ECO:0000313" key="3">
    <source>
        <dbReference type="EMBL" id="ERN05369.1"/>
    </source>
</evidence>
<keyword evidence="2" id="KW-1133">Transmembrane helix</keyword>
<dbReference type="HOGENOM" id="CLU_063146_4_0_1"/>
<dbReference type="Gene3D" id="2.40.160.200">
    <property type="entry name" value="LURP1-related"/>
    <property type="match status" value="1"/>
</dbReference>
<dbReference type="AlphaFoldDB" id="W1PCD5"/>